<feature type="transmembrane region" description="Helical" evidence="10">
    <location>
        <begin position="571"/>
        <end position="591"/>
    </location>
</feature>
<organism evidence="11 12">
    <name type="scientific">Rhododendron williamsianum</name>
    <dbReference type="NCBI Taxonomy" id="262921"/>
    <lineage>
        <taxon>Eukaryota</taxon>
        <taxon>Viridiplantae</taxon>
        <taxon>Streptophyta</taxon>
        <taxon>Embryophyta</taxon>
        <taxon>Tracheophyta</taxon>
        <taxon>Spermatophyta</taxon>
        <taxon>Magnoliopsida</taxon>
        <taxon>eudicotyledons</taxon>
        <taxon>Gunneridae</taxon>
        <taxon>Pentapetalae</taxon>
        <taxon>asterids</taxon>
        <taxon>Ericales</taxon>
        <taxon>Ericaceae</taxon>
        <taxon>Ericoideae</taxon>
        <taxon>Rhodoreae</taxon>
        <taxon>Rhododendron</taxon>
    </lineage>
</organism>
<dbReference type="InterPro" id="IPR029044">
    <property type="entry name" value="Nucleotide-diphossugar_trans"/>
</dbReference>
<gene>
    <name evidence="11" type="ORF">C3L33_11510</name>
</gene>
<feature type="transmembrane region" description="Helical" evidence="10">
    <location>
        <begin position="611"/>
        <end position="633"/>
    </location>
</feature>
<evidence type="ECO:0000313" key="11">
    <source>
        <dbReference type="EMBL" id="KAE9456543.1"/>
    </source>
</evidence>
<evidence type="ECO:0000256" key="3">
    <source>
        <dbReference type="ARBA" id="ARBA00022679"/>
    </source>
</evidence>
<evidence type="ECO:0000256" key="9">
    <source>
        <dbReference type="PIRSR" id="PIRSR605150-3"/>
    </source>
</evidence>
<name>A0A6A4LB76_9ERIC</name>
<dbReference type="Gene3D" id="3.90.550.10">
    <property type="entry name" value="Spore Coat Polysaccharide Biosynthesis Protein SpsA, Chain A"/>
    <property type="match status" value="1"/>
</dbReference>
<proteinExistence type="predicted"/>
<feature type="binding site" evidence="9">
    <location>
        <position position="289"/>
    </location>
    <ligand>
        <name>Mn(2+)</name>
        <dbReference type="ChEBI" id="CHEBI:29035"/>
    </ligand>
</feature>
<evidence type="ECO:0000256" key="1">
    <source>
        <dbReference type="ARBA" id="ARBA00004127"/>
    </source>
</evidence>
<dbReference type="OrthoDB" id="1929172at2759"/>
<keyword evidence="7" id="KW-0961">Cell wall biogenesis/degradation</keyword>
<sequence>MGSEHGIGYLPLFETRRGKGRILYRVFAASVFVGIVLIWLYRASHIPRSGEDGRLGWIGLLGAELWFGLYWVSTQSLRWNRTYRYTFKDRLSQRYGNDLPRIDIFVCTANPEIEPPIMVANTVLSVMAYDYPPEKIAVYLSDDGGSDLTFYALLEASRFSQHWLPFCKKFNVEPRVYFSGVIHILLFGRRNCMKKWRTESQLQSNLEESQETRLKPQRIFQWNSSSSRRDHDTILQVNFLFTLLFGCLIVFQLIIDGRDPNAKDIEGCALPTLVYLTREKRPQYPHNFKAGAMNALIRVSSEISNGQVILNVDCDMYSNNSCSVVMRFASSWMKRRGMRLPLCSFRRILKTLRRMKYTVVHLELNSMVWTVMKALCTLELVASTGEILYMGLRYGCPVEDVMTGLSIQCLGWKSVYYNPARKGFLGVAATSLDQTLLQHKRWSEGDLQVLLSRYSPAWYALGRISPGLLLGYCSYCLWAPNSLATVFYSTAPSLYLLRGISLFPQVSSPCLGMVERSTDLALQENNLLPLCLCGYHVGVSWIFGNIFHSVEQSVRSRRVPEVRARDDGIRDLFPMFTILATLAMLNLISFVCAAKRVVTDVGVIRGFDTMALQFLLCGVLVLINVPLYWALFFRKDKGKMPSSITAKSVFYPIVLMKNIHGSLVVGRNGQRKSTYMGD</sequence>
<dbReference type="GO" id="GO:0012505">
    <property type="term" value="C:endomembrane system"/>
    <property type="evidence" value="ECO:0007669"/>
    <property type="project" value="UniProtKB-SubCell"/>
</dbReference>
<evidence type="ECO:0000256" key="4">
    <source>
        <dbReference type="ARBA" id="ARBA00022692"/>
    </source>
</evidence>
<feature type="transmembrane region" description="Helical" evidence="10">
    <location>
        <begin position="527"/>
        <end position="550"/>
    </location>
</feature>
<evidence type="ECO:0000256" key="7">
    <source>
        <dbReference type="ARBA" id="ARBA00023316"/>
    </source>
</evidence>
<evidence type="ECO:0000256" key="10">
    <source>
        <dbReference type="SAM" id="Phobius"/>
    </source>
</evidence>
<evidence type="ECO:0000256" key="8">
    <source>
        <dbReference type="PIRSR" id="PIRSR605150-2"/>
    </source>
</evidence>
<dbReference type="GO" id="GO:0016760">
    <property type="term" value="F:cellulose synthase (UDP-forming) activity"/>
    <property type="evidence" value="ECO:0007669"/>
    <property type="project" value="InterPro"/>
</dbReference>
<feature type="non-terminal residue" evidence="11">
    <location>
        <position position="1"/>
    </location>
</feature>
<dbReference type="Pfam" id="PF03552">
    <property type="entry name" value="Cellulose_synt"/>
    <property type="match status" value="2"/>
</dbReference>
<feature type="binding site" evidence="8">
    <location>
        <position position="114"/>
    </location>
    <ligand>
        <name>UDP-alpha-D-glucose</name>
        <dbReference type="ChEBI" id="CHEBI:58885"/>
    </ligand>
</feature>
<feature type="binding site" evidence="9">
    <location>
        <position position="313"/>
    </location>
    <ligand>
        <name>Mn(2+)</name>
        <dbReference type="ChEBI" id="CHEBI:29035"/>
    </ligand>
</feature>
<evidence type="ECO:0000313" key="12">
    <source>
        <dbReference type="Proteomes" id="UP000428333"/>
    </source>
</evidence>
<evidence type="ECO:0000256" key="6">
    <source>
        <dbReference type="ARBA" id="ARBA00023136"/>
    </source>
</evidence>
<keyword evidence="4 10" id="KW-0812">Transmembrane</keyword>
<dbReference type="GO" id="GO:0030244">
    <property type="term" value="P:cellulose biosynthetic process"/>
    <property type="evidence" value="ECO:0007669"/>
    <property type="project" value="InterPro"/>
</dbReference>
<feature type="transmembrane region" description="Helical" evidence="10">
    <location>
        <begin position="234"/>
        <end position="255"/>
    </location>
</feature>
<dbReference type="GO" id="GO:0071555">
    <property type="term" value="P:cell wall organization"/>
    <property type="evidence" value="ECO:0007669"/>
    <property type="project" value="UniProtKB-KW"/>
</dbReference>
<dbReference type="InterPro" id="IPR005150">
    <property type="entry name" value="Cellulose_synth"/>
</dbReference>
<dbReference type="GO" id="GO:0016020">
    <property type="term" value="C:membrane"/>
    <property type="evidence" value="ECO:0007669"/>
    <property type="project" value="InterPro"/>
</dbReference>
<comment type="subcellular location">
    <subcellularLocation>
        <location evidence="1">Endomembrane system</location>
        <topology evidence="1">Multi-pass membrane protein</topology>
    </subcellularLocation>
</comment>
<protein>
    <recommendedName>
        <fullName evidence="13">Glycosyltransferase 2-like domain-containing protein</fullName>
    </recommendedName>
</protein>
<keyword evidence="12" id="KW-1185">Reference proteome</keyword>
<keyword evidence="5 10" id="KW-1133">Transmembrane helix</keyword>
<comment type="caution">
    <text evidence="11">The sequence shown here is derived from an EMBL/GenBank/DDBJ whole genome shotgun (WGS) entry which is preliminary data.</text>
</comment>
<keyword evidence="3" id="KW-0808">Transferase</keyword>
<dbReference type="EMBL" id="QEFC01001721">
    <property type="protein sequence ID" value="KAE9456543.1"/>
    <property type="molecule type" value="Genomic_DNA"/>
</dbReference>
<dbReference type="AlphaFoldDB" id="A0A6A4LB76"/>
<feature type="transmembrane region" description="Helical" evidence="10">
    <location>
        <begin position="54"/>
        <end position="72"/>
    </location>
</feature>
<dbReference type="PANTHER" id="PTHR13301">
    <property type="entry name" value="X-BOX TRANSCRIPTION FACTOR-RELATED"/>
    <property type="match status" value="1"/>
</dbReference>
<evidence type="ECO:0000256" key="5">
    <source>
        <dbReference type="ARBA" id="ARBA00022989"/>
    </source>
</evidence>
<accession>A0A6A4LB76</accession>
<dbReference type="Proteomes" id="UP000428333">
    <property type="component" value="Linkage Group LG07"/>
</dbReference>
<keyword evidence="2" id="KW-0328">Glycosyltransferase</keyword>
<feature type="transmembrane region" description="Helical" evidence="10">
    <location>
        <begin position="22"/>
        <end position="42"/>
    </location>
</feature>
<keyword evidence="6 10" id="KW-0472">Membrane</keyword>
<evidence type="ECO:0008006" key="13">
    <source>
        <dbReference type="Google" id="ProtNLM"/>
    </source>
</evidence>
<evidence type="ECO:0000256" key="2">
    <source>
        <dbReference type="ARBA" id="ARBA00022676"/>
    </source>
</evidence>
<reference evidence="11 12" key="1">
    <citation type="journal article" date="2019" name="Genome Biol. Evol.">
        <title>The Rhododendron genome and chromosomal organization provide insight into shared whole-genome duplications across the heath family (Ericaceae).</title>
        <authorList>
            <person name="Soza V.L."/>
            <person name="Lindsley D."/>
            <person name="Waalkes A."/>
            <person name="Ramage E."/>
            <person name="Patwardhan R.P."/>
            <person name="Burton J.N."/>
            <person name="Adey A."/>
            <person name="Kumar A."/>
            <person name="Qiu R."/>
            <person name="Shendure J."/>
            <person name="Hall B."/>
        </authorList>
    </citation>
    <scope>NUCLEOTIDE SEQUENCE [LARGE SCALE GENOMIC DNA]</scope>
    <source>
        <strain evidence="11">RSF 1966-606</strain>
    </source>
</reference>
<feature type="binding site" evidence="8">
    <location>
        <position position="143"/>
    </location>
    <ligand>
        <name>UDP-alpha-D-glucose</name>
        <dbReference type="ChEBI" id="CHEBI:58885"/>
    </ligand>
</feature>